<dbReference type="Pfam" id="PF00528">
    <property type="entry name" value="BPD_transp_1"/>
    <property type="match status" value="1"/>
</dbReference>
<dbReference type="STRING" id="1304284.L21TH_0209"/>
<comment type="subcellular location">
    <subcellularLocation>
        <location evidence="1 7">Cell membrane</location>
        <topology evidence="1 7">Multi-pass membrane protein</topology>
    </subcellularLocation>
</comment>
<reference evidence="9 10" key="1">
    <citation type="journal article" date="2015" name="Geomicrobiol. J.">
        <title>Caldisalinibacter kiritimatiensis gen. nov., sp. nov., a moderately thermohalophilic thiosulfate-reducing bacterium from a hypersaline microbial mat.</title>
        <authorList>
            <person name="Ben Hania W."/>
            <person name="Joseph M."/>
            <person name="Fiebig A."/>
            <person name="Bunk B."/>
            <person name="Klenk H.-P."/>
            <person name="Fardeau M.-L."/>
            <person name="Spring S."/>
        </authorList>
    </citation>
    <scope>NUCLEOTIDE SEQUENCE [LARGE SCALE GENOMIC DNA]</scope>
    <source>
        <strain evidence="9 10">L21-TH-D2</strain>
    </source>
</reference>
<proteinExistence type="inferred from homology"/>
<feature type="transmembrane region" description="Helical" evidence="7">
    <location>
        <begin position="149"/>
        <end position="169"/>
    </location>
</feature>
<dbReference type="eggNOG" id="COG0600">
    <property type="taxonomic scope" value="Bacteria"/>
</dbReference>
<dbReference type="AlphaFoldDB" id="R1AWY3"/>
<dbReference type="OrthoDB" id="9783295at2"/>
<dbReference type="GO" id="GO:0055085">
    <property type="term" value="P:transmembrane transport"/>
    <property type="evidence" value="ECO:0007669"/>
    <property type="project" value="InterPro"/>
</dbReference>
<dbReference type="GO" id="GO:0005886">
    <property type="term" value="C:plasma membrane"/>
    <property type="evidence" value="ECO:0007669"/>
    <property type="project" value="UniProtKB-SubCell"/>
</dbReference>
<evidence type="ECO:0000256" key="3">
    <source>
        <dbReference type="ARBA" id="ARBA00022475"/>
    </source>
</evidence>
<feature type="transmembrane region" description="Helical" evidence="7">
    <location>
        <begin position="213"/>
        <end position="234"/>
    </location>
</feature>
<evidence type="ECO:0000313" key="9">
    <source>
        <dbReference type="EMBL" id="EOD01713.1"/>
    </source>
</evidence>
<evidence type="ECO:0000256" key="4">
    <source>
        <dbReference type="ARBA" id="ARBA00022692"/>
    </source>
</evidence>
<feature type="transmembrane region" description="Helical" evidence="7">
    <location>
        <begin position="92"/>
        <end position="111"/>
    </location>
</feature>
<keyword evidence="10" id="KW-1185">Reference proteome</keyword>
<feature type="transmembrane region" description="Helical" evidence="7">
    <location>
        <begin position="246"/>
        <end position="267"/>
    </location>
</feature>
<evidence type="ECO:0000256" key="7">
    <source>
        <dbReference type="RuleBase" id="RU363032"/>
    </source>
</evidence>
<dbReference type="Proteomes" id="UP000013378">
    <property type="component" value="Unassembled WGS sequence"/>
</dbReference>
<evidence type="ECO:0000256" key="6">
    <source>
        <dbReference type="ARBA" id="ARBA00023136"/>
    </source>
</evidence>
<evidence type="ECO:0000259" key="8">
    <source>
        <dbReference type="PROSITE" id="PS50928"/>
    </source>
</evidence>
<gene>
    <name evidence="9" type="ORF">L21TH_0209</name>
</gene>
<dbReference type="PANTHER" id="PTHR30151">
    <property type="entry name" value="ALKANE SULFONATE ABC TRANSPORTER-RELATED, MEMBRANE SUBUNIT"/>
    <property type="match status" value="1"/>
</dbReference>
<feature type="domain" description="ABC transmembrane type-1" evidence="8">
    <location>
        <begin position="84"/>
        <end position="264"/>
    </location>
</feature>
<comment type="similarity">
    <text evidence="7">Belongs to the binding-protein-dependent transport system permease family.</text>
</comment>
<feature type="transmembrane region" description="Helical" evidence="7">
    <location>
        <begin position="31"/>
        <end position="50"/>
    </location>
</feature>
<keyword evidence="4 7" id="KW-0812">Transmembrane</keyword>
<comment type="caution">
    <text evidence="9">The sequence shown here is derived from an EMBL/GenBank/DDBJ whole genome shotgun (WGS) entry which is preliminary data.</text>
</comment>
<accession>R1AWY3</accession>
<dbReference type="CDD" id="cd06261">
    <property type="entry name" value="TM_PBP2"/>
    <property type="match status" value="1"/>
</dbReference>
<evidence type="ECO:0000256" key="1">
    <source>
        <dbReference type="ARBA" id="ARBA00004651"/>
    </source>
</evidence>
<protein>
    <submittedName>
        <fullName evidence="9">Hydroxymethylpyrimidine ABC transporter, transmembrane component</fullName>
    </submittedName>
</protein>
<evidence type="ECO:0000313" key="10">
    <source>
        <dbReference type="Proteomes" id="UP000013378"/>
    </source>
</evidence>
<keyword evidence="2 7" id="KW-0813">Transport</keyword>
<keyword evidence="3" id="KW-1003">Cell membrane</keyword>
<name>R1AWY3_9FIRM</name>
<dbReference type="EMBL" id="ARZA01000038">
    <property type="protein sequence ID" value="EOD01713.1"/>
    <property type="molecule type" value="Genomic_DNA"/>
</dbReference>
<dbReference type="InterPro" id="IPR035906">
    <property type="entry name" value="MetI-like_sf"/>
</dbReference>
<keyword evidence="5 7" id="KW-1133">Transmembrane helix</keyword>
<organism evidence="9 10">
    <name type="scientific">Caldisalinibacter kiritimatiensis</name>
    <dbReference type="NCBI Taxonomy" id="1304284"/>
    <lineage>
        <taxon>Bacteria</taxon>
        <taxon>Bacillati</taxon>
        <taxon>Bacillota</taxon>
        <taxon>Tissierellia</taxon>
        <taxon>Tissierellales</taxon>
        <taxon>Thermohalobacteraceae</taxon>
        <taxon>Caldisalinibacter</taxon>
    </lineage>
</organism>
<evidence type="ECO:0000256" key="2">
    <source>
        <dbReference type="ARBA" id="ARBA00022448"/>
    </source>
</evidence>
<feature type="transmembrane region" description="Helical" evidence="7">
    <location>
        <begin position="123"/>
        <end position="143"/>
    </location>
</feature>
<evidence type="ECO:0000256" key="5">
    <source>
        <dbReference type="ARBA" id="ARBA00022989"/>
    </source>
</evidence>
<keyword evidence="6 7" id="KW-0472">Membrane</keyword>
<dbReference type="PATRIC" id="fig|1304284.3.peg.203"/>
<dbReference type="Gene3D" id="1.10.3720.10">
    <property type="entry name" value="MetI-like"/>
    <property type="match status" value="1"/>
</dbReference>
<dbReference type="PROSITE" id="PS50928">
    <property type="entry name" value="ABC_TM1"/>
    <property type="match status" value="1"/>
</dbReference>
<sequence length="276" mass="30998">MYKNDINNNIYKQVSKEHEQYIKKMKKRKRMIFITQILILISATILWEVAARLEWIDTFLTSYPSDIWNLFIKLVNDGSIFEHIGISVMETIVGFACGTILGILIAILLWWSDFIAKVLDPYLVVLNSLPKTALAPIIILWVGAGYSGIIVTAITVSIVITIMNVYNAFKDVDQDKIKMLKTFGADKFQILRKVSLPSSIPTVVSTLKVNIGLSWVGVIVGEFLVSKAGIGYLIVYGGQVFKLDLVMMSVIILAVIAAIMYQGVAIIEMKFLKWKQ</sequence>
<dbReference type="SUPFAM" id="SSF161098">
    <property type="entry name" value="MetI-like"/>
    <property type="match status" value="1"/>
</dbReference>
<dbReference type="PANTHER" id="PTHR30151:SF19">
    <property type="entry name" value="ABC TRANSPORTER PERMEASE"/>
    <property type="match status" value="1"/>
</dbReference>
<dbReference type="InterPro" id="IPR000515">
    <property type="entry name" value="MetI-like"/>
</dbReference>